<protein>
    <submittedName>
        <fullName evidence="2">Uncharacterized protein</fullName>
    </submittedName>
</protein>
<evidence type="ECO:0000313" key="2">
    <source>
        <dbReference type="EMBL" id="CAC5369275.1"/>
    </source>
</evidence>
<sequence length="235" mass="27013">MQDFISCSGTVGKTEETPSLGDISFDFKMDCADISNFNPEKEGIFTQCLEELENKLRKKHQVATLKYSLGKVDPTHLPSYIRLTVNFTPSLDQGSNSFFNEKLDIVRSELSEQFLSRLIEMCEEHHKSMLSSISNLLEETERQLGCGNSEEGALLRKLTYLVKEKKEIWNERYLRAIRNMSAPSTEKLENEANTISKLQDELRELRGFLEPSHRGRGERRFNRGRGRGGRRFPSV</sequence>
<proteinExistence type="predicted"/>
<dbReference type="OrthoDB" id="6089884at2759"/>
<dbReference type="EMBL" id="CACVKT020001580">
    <property type="protein sequence ID" value="CAC5369275.1"/>
    <property type="molecule type" value="Genomic_DNA"/>
</dbReference>
<gene>
    <name evidence="2" type="ORF">MCOR_8514</name>
</gene>
<evidence type="ECO:0000256" key="1">
    <source>
        <dbReference type="SAM" id="MobiDB-lite"/>
    </source>
</evidence>
<dbReference type="AlphaFoldDB" id="A0A6J8AJS2"/>
<organism evidence="2 3">
    <name type="scientific">Mytilus coruscus</name>
    <name type="common">Sea mussel</name>
    <dbReference type="NCBI Taxonomy" id="42192"/>
    <lineage>
        <taxon>Eukaryota</taxon>
        <taxon>Metazoa</taxon>
        <taxon>Spiralia</taxon>
        <taxon>Lophotrochozoa</taxon>
        <taxon>Mollusca</taxon>
        <taxon>Bivalvia</taxon>
        <taxon>Autobranchia</taxon>
        <taxon>Pteriomorphia</taxon>
        <taxon>Mytilida</taxon>
        <taxon>Mytiloidea</taxon>
        <taxon>Mytilidae</taxon>
        <taxon>Mytilinae</taxon>
        <taxon>Mytilus</taxon>
    </lineage>
</organism>
<feature type="compositionally biased region" description="Basic residues" evidence="1">
    <location>
        <begin position="222"/>
        <end position="235"/>
    </location>
</feature>
<accession>A0A6J8AJS2</accession>
<feature type="compositionally biased region" description="Basic and acidic residues" evidence="1">
    <location>
        <begin position="207"/>
        <end position="221"/>
    </location>
</feature>
<feature type="region of interest" description="Disordered" evidence="1">
    <location>
        <begin position="207"/>
        <end position="235"/>
    </location>
</feature>
<name>A0A6J8AJS2_MYTCO</name>
<reference evidence="2 3" key="1">
    <citation type="submission" date="2020-06" db="EMBL/GenBank/DDBJ databases">
        <authorList>
            <person name="Li R."/>
            <person name="Bekaert M."/>
        </authorList>
    </citation>
    <scope>NUCLEOTIDE SEQUENCE [LARGE SCALE GENOMIC DNA]</scope>
    <source>
        <strain evidence="3">wild</strain>
    </source>
</reference>
<dbReference type="Proteomes" id="UP000507470">
    <property type="component" value="Unassembled WGS sequence"/>
</dbReference>
<evidence type="ECO:0000313" key="3">
    <source>
        <dbReference type="Proteomes" id="UP000507470"/>
    </source>
</evidence>
<keyword evidence="3" id="KW-1185">Reference proteome</keyword>